<dbReference type="Gene3D" id="1.10.405.20">
    <property type="match status" value="1"/>
</dbReference>
<keyword evidence="3" id="KW-1185">Reference proteome</keyword>
<dbReference type="STRING" id="227321.Q5B5T1"/>
<dbReference type="RefSeq" id="XP_661703.1">
    <property type="nucleotide sequence ID" value="XM_656611.1"/>
</dbReference>
<organism evidence="2 3">
    <name type="scientific">Emericella nidulans (strain FGSC A4 / ATCC 38163 / CBS 112.46 / NRRL 194 / M139)</name>
    <name type="common">Aspergillus nidulans</name>
    <dbReference type="NCBI Taxonomy" id="227321"/>
    <lineage>
        <taxon>Eukaryota</taxon>
        <taxon>Fungi</taxon>
        <taxon>Dikarya</taxon>
        <taxon>Ascomycota</taxon>
        <taxon>Pezizomycotina</taxon>
        <taxon>Eurotiomycetes</taxon>
        <taxon>Eurotiomycetidae</taxon>
        <taxon>Eurotiales</taxon>
        <taxon>Aspergillaceae</taxon>
        <taxon>Aspergillus</taxon>
        <taxon>Aspergillus subgen. Nidulantes</taxon>
    </lineage>
</organism>
<dbReference type="EMBL" id="BN001302">
    <property type="protein sequence ID" value="CBF74710.1"/>
    <property type="molecule type" value="Genomic_DNA"/>
</dbReference>
<dbReference type="Proteomes" id="UP000000560">
    <property type="component" value="Chromosome II"/>
</dbReference>
<accession>C8V5A9</accession>
<dbReference type="eggNOG" id="ENOG502QPN7">
    <property type="taxonomic scope" value="Eukaryota"/>
</dbReference>
<dbReference type="PANTHER" id="PTHR37919:SF2">
    <property type="entry name" value="EXPERA DOMAIN-CONTAINING PROTEIN"/>
    <property type="match status" value="1"/>
</dbReference>
<dbReference type="HOGENOM" id="CLU_019746_0_0_1"/>
<dbReference type="GeneID" id="2873523"/>
<dbReference type="SUPFAM" id="SSF51905">
    <property type="entry name" value="FAD/NAD(P)-binding domain"/>
    <property type="match status" value="1"/>
</dbReference>
<dbReference type="AlphaFoldDB" id="Q5B5T1"/>
<proteinExistence type="predicted"/>
<dbReference type="InterPro" id="IPR036188">
    <property type="entry name" value="FAD/NAD-bd_sf"/>
</dbReference>
<dbReference type="KEGG" id="ani:ANIA_04099"/>
<evidence type="ECO:0000313" key="2">
    <source>
        <dbReference type="EMBL" id="CBF74710.1"/>
    </source>
</evidence>
<sequence>MVSTRHHPDDFPPPTSKSSSPLSPTSEPSGASSKTWLHTPTAILTLWLLISCPLVLWDAGYCLLRPHSMPGGKYHSFWSGYKWYGTVDYIYGWPAFNANNGFTNAQAVLNLLETGGYLYYLWVVYRHGTVAGDSKGSRGSQGTLSWLLATDKVVAGRMGATALLAAFSSSVSTVSKTVFTLTISGLQEYFSNFENIGHNEFWPMTAWIILNGLWIVVPVWNLHVLGEEIVSLLANGTGAPRQIRYPSITEWQLQREYLQTMATSNRKRIAVVGAGAAGMSCATTLSKHPAKFDITLIDSVSQTGGQATSLPLDSSKYGASWLNDGVQGGSSIFKHTFKFFQDYGYSPREVKLQVAFGKGPDSFFTNVFPSPLVDRFQPEIKKLGRVLKVIKYGLPVLGILPVKVILKLFRFSTEFGNRMLLPLLALFLGTGNQTPNVSCALLERLFQDPGMRLWEYDSEGLMTNLPRMYTFPQLGMFYAQWKDDLEGNKGVRMLLGTEVEIMHRAGDAVVLALHTPDGKKTEAFDYMVLCTPADEALKLLGRHATWKERWVLGGVKFFDDVTVTHSDADYFNSIFETRIRDELVSTATGPSTTLSATTVSKRQDQLAFANAPSKCEEDGWAGFNPMYYTHSYANEQDKIEMGFDCTNYQHQFRDAVGVGNSPYPAGQHVYQTIFLDKTRQDLWTWDSIDEDKVIGKKWWHQFGHRWQHYARVVPGMMFVNSLKNRTLFAGAWTMVNMHEIACISGIAAAYRLGASYEHFDDFAQEVFAKYLFVCHGVWYKGEGKKRA</sequence>
<dbReference type="Gene3D" id="3.50.50.60">
    <property type="entry name" value="FAD/NAD(P)-binding domain"/>
    <property type="match status" value="1"/>
</dbReference>
<accession>Q5B5T1</accession>
<dbReference type="Pfam" id="PF13450">
    <property type="entry name" value="NAD_binding_8"/>
    <property type="match status" value="1"/>
</dbReference>
<feature type="compositionally biased region" description="Low complexity" evidence="1">
    <location>
        <begin position="16"/>
        <end position="29"/>
    </location>
</feature>
<gene>
    <name evidence="2" type="ORF">ANIA_04099</name>
</gene>
<name>Q5B5T1_EMENI</name>
<dbReference type="OrthoDB" id="2019015at2759"/>
<dbReference type="PANTHER" id="PTHR37919">
    <property type="entry name" value="PROTEIN CBG05606"/>
    <property type="match status" value="1"/>
</dbReference>
<reference evidence="3" key="1">
    <citation type="journal article" date="2005" name="Nature">
        <title>Sequencing of Aspergillus nidulans and comparative analysis with A. fumigatus and A. oryzae.</title>
        <authorList>
            <person name="Galagan J.E."/>
            <person name="Calvo S.E."/>
            <person name="Cuomo C."/>
            <person name="Ma L.J."/>
            <person name="Wortman J.R."/>
            <person name="Batzoglou S."/>
            <person name="Lee S.I."/>
            <person name="Basturkmen M."/>
            <person name="Spevak C.C."/>
            <person name="Clutterbuck J."/>
            <person name="Kapitonov V."/>
            <person name="Jurka J."/>
            <person name="Scazzocchio C."/>
            <person name="Farman M."/>
            <person name="Butler J."/>
            <person name="Purcell S."/>
            <person name="Harris S."/>
            <person name="Braus G.H."/>
            <person name="Draht O."/>
            <person name="Busch S."/>
            <person name="D'Enfert C."/>
            <person name="Bouchier C."/>
            <person name="Goldman G.H."/>
            <person name="Bell-Pedersen D."/>
            <person name="Griffiths-Jones S."/>
            <person name="Doonan J.H."/>
            <person name="Yu J."/>
            <person name="Vienken K."/>
            <person name="Pain A."/>
            <person name="Freitag M."/>
            <person name="Selker E.U."/>
            <person name="Archer D.B."/>
            <person name="Penalva M.A."/>
            <person name="Oakley B.R."/>
            <person name="Momany M."/>
            <person name="Tanaka T."/>
            <person name="Kumagai T."/>
            <person name="Asai K."/>
            <person name="Machida M."/>
            <person name="Nierman W.C."/>
            <person name="Denning D.W."/>
            <person name="Caddick M."/>
            <person name="Hynes M."/>
            <person name="Paoletti M."/>
            <person name="Fischer R."/>
            <person name="Miller B."/>
            <person name="Dyer P."/>
            <person name="Sachs M.S."/>
            <person name="Osmani S.A."/>
            <person name="Birren B.W."/>
        </authorList>
    </citation>
    <scope>NUCLEOTIDE SEQUENCE [LARGE SCALE GENOMIC DNA]</scope>
    <source>
        <strain evidence="3">FGSC A4 / ATCC 38163 / CBS 112.46 / NRRL 194 / M139</strain>
    </source>
</reference>
<evidence type="ECO:0000256" key="1">
    <source>
        <dbReference type="SAM" id="MobiDB-lite"/>
    </source>
</evidence>
<reference evidence="3" key="2">
    <citation type="journal article" date="2009" name="Fungal Genet. Biol.">
        <title>The 2008 update of the Aspergillus nidulans genome annotation: a community effort.</title>
        <authorList>
            <person name="Wortman J.R."/>
            <person name="Gilsenan J.M."/>
            <person name="Joardar V."/>
            <person name="Deegan J."/>
            <person name="Clutterbuck J."/>
            <person name="Andersen M.R."/>
            <person name="Archer D."/>
            <person name="Bencina M."/>
            <person name="Braus G."/>
            <person name="Coutinho P."/>
            <person name="von Dohren H."/>
            <person name="Doonan J."/>
            <person name="Driessen A.J."/>
            <person name="Durek P."/>
            <person name="Espeso E."/>
            <person name="Fekete E."/>
            <person name="Flipphi M."/>
            <person name="Estrada C.G."/>
            <person name="Geysens S."/>
            <person name="Goldman G."/>
            <person name="de Groot P.W."/>
            <person name="Hansen K."/>
            <person name="Harris S.D."/>
            <person name="Heinekamp T."/>
            <person name="Helmstaedt K."/>
            <person name="Henrissat B."/>
            <person name="Hofmann G."/>
            <person name="Homan T."/>
            <person name="Horio T."/>
            <person name="Horiuchi H."/>
            <person name="James S."/>
            <person name="Jones M."/>
            <person name="Karaffa L."/>
            <person name="Karanyi Z."/>
            <person name="Kato M."/>
            <person name="Keller N."/>
            <person name="Kelly D.E."/>
            <person name="Kiel J.A."/>
            <person name="Kim J.M."/>
            <person name="van der Klei I.J."/>
            <person name="Klis F.M."/>
            <person name="Kovalchuk A."/>
            <person name="Krasevec N."/>
            <person name="Kubicek C.P."/>
            <person name="Liu B."/>
            <person name="Maccabe A."/>
            <person name="Meyer V."/>
            <person name="Mirabito P."/>
            <person name="Miskei M."/>
            <person name="Mos M."/>
            <person name="Mullins J."/>
            <person name="Nelson D.R."/>
            <person name="Nielsen J."/>
            <person name="Oakley B.R."/>
            <person name="Osmani S.A."/>
            <person name="Pakula T."/>
            <person name="Paszewski A."/>
            <person name="Paulsen I."/>
            <person name="Pilsyk S."/>
            <person name="Pocsi I."/>
            <person name="Punt P.J."/>
            <person name="Ram A.F."/>
            <person name="Ren Q."/>
            <person name="Robellet X."/>
            <person name="Robson G."/>
            <person name="Seiboth B."/>
            <person name="van Solingen P."/>
            <person name="Specht T."/>
            <person name="Sun J."/>
            <person name="Taheri-Talesh N."/>
            <person name="Takeshita N."/>
            <person name="Ussery D."/>
            <person name="vanKuyk P.A."/>
            <person name="Visser H."/>
            <person name="van de Vondervoort P.J."/>
            <person name="de Vries R.P."/>
            <person name="Walton J."/>
            <person name="Xiang X."/>
            <person name="Xiong Y."/>
            <person name="Zeng A.P."/>
            <person name="Brandt B.W."/>
            <person name="Cornell M.J."/>
            <person name="van den Hondel C.A."/>
            <person name="Visser J."/>
            <person name="Oliver S.G."/>
            <person name="Turner G."/>
        </authorList>
    </citation>
    <scope>GENOME REANNOTATION</scope>
    <source>
        <strain evidence="3">FGSC A4 / ATCC 38163 / CBS 112.46 / NRRL 194 / M139</strain>
    </source>
</reference>
<feature type="region of interest" description="Disordered" evidence="1">
    <location>
        <begin position="1"/>
        <end position="34"/>
    </location>
</feature>
<feature type="compositionally biased region" description="Basic and acidic residues" evidence="1">
    <location>
        <begin position="1"/>
        <end position="10"/>
    </location>
</feature>
<evidence type="ECO:0000313" key="3">
    <source>
        <dbReference type="Proteomes" id="UP000000560"/>
    </source>
</evidence>
<dbReference type="InParanoid" id="Q5B5T1"/>
<protein>
    <submittedName>
        <fullName evidence="2">Flavin-containing amine oxidasedehydrogenase, putative (AFU_orthologue AFUA_6G11670)</fullName>
    </submittedName>
</protein>